<feature type="domain" description="Schlafen group 3-like DNA/RNA helicase" evidence="2">
    <location>
        <begin position="241"/>
        <end position="685"/>
    </location>
</feature>
<reference evidence="3" key="1">
    <citation type="submission" date="2024-07" db="EMBL/GenBank/DDBJ databases">
        <title>Complete genome sequence of Prevotella sp. YM-2024 GTC17260.</title>
        <authorList>
            <person name="Hayashi M."/>
            <person name="Muto Y."/>
            <person name="Tanaka K."/>
            <person name="Niwa H."/>
        </authorList>
    </citation>
    <scope>NUCLEOTIDE SEQUENCE</scope>
    <source>
        <strain evidence="3">GTC17260</strain>
    </source>
</reference>
<dbReference type="InterPro" id="IPR018647">
    <property type="entry name" value="SLFN_3-like_DNA/RNA_helicase"/>
</dbReference>
<gene>
    <name evidence="3" type="ORF">GTC17260_12940</name>
</gene>
<evidence type="ECO:0000313" key="3">
    <source>
        <dbReference type="EMBL" id="BFO78659.1"/>
    </source>
</evidence>
<name>A0AB33JAJ2_9BACT</name>
<proteinExistence type="predicted"/>
<protein>
    <submittedName>
        <fullName evidence="3">DUF2075 domain-containing protein</fullName>
    </submittedName>
</protein>
<dbReference type="Pfam" id="PF09848">
    <property type="entry name" value="SLFN-g3_helicase"/>
    <property type="match status" value="1"/>
</dbReference>
<organism evidence="3">
    <name type="scientific">Prevotella sp. GTC17260</name>
    <dbReference type="NCBI Taxonomy" id="3236796"/>
    <lineage>
        <taxon>Bacteria</taxon>
        <taxon>Pseudomonadati</taxon>
        <taxon>Bacteroidota</taxon>
        <taxon>Bacteroidia</taxon>
        <taxon>Bacteroidales</taxon>
        <taxon>Prevotellaceae</taxon>
        <taxon>Prevotella</taxon>
    </lineage>
</organism>
<dbReference type="InterPro" id="IPR027417">
    <property type="entry name" value="P-loop_NTPase"/>
</dbReference>
<evidence type="ECO:0000256" key="1">
    <source>
        <dbReference type="SAM" id="MobiDB-lite"/>
    </source>
</evidence>
<sequence>MAILKYYYSDSITDFLSRGTNEIVGKLALAYQHDINDETKISWIEEIDSLKKVLPPYAEKGSVYFEYNIPRMGSRADVVLLIDGVVLVLEYKTSKRKFTHSAFLQVWDYALDLKNFHDATHPLPVVPIVVAPSESNNHCFIELNSPYADGVFAPLCTNQSKLRECLSNILAYDEVKKLQQPINEEEWARSGYNPTPTIIEAAVALFQHHNVEEITRHDAELDKTIQCVADVVKKCKKESKKAICFVTGVPGAGKTLIGLQTAIAYDKEEDTKAVYLSGNFPLVEVLQESLSRDYVRQETERYNREKEELKKSGGSIKTAKKPITKKQARSEVKAFIQMVHHYRDEYMNGMKVKGTKLVKDEKYFANTSEHAYVPVEHIAIFDEAQRAWTKHGLADFMLKKKNISKFPYSEPHYLISCMDRHEDWCVVICLVGGGQEIHHDEAGILEWLQVLNRYYTEWDIYMSEQLKEKEYAEGKALKMIKDKTRLHIQPALHLTSSMRSFRGQKASLFVQQLLDLKPQSARQVLSELDKYPIVLTRSMDKAKVWLKEHARGTERYGIMASSRAERLKAININVRYQPDFVHWFLDDDTDVRSSNSLEDVLTEFKVQGLEIDWACVVWDADLRLKDDWKSWIHCKLGSKTIQENGLSVNKCRWNNINKREIQLYQINAYRVLLTRARQGMVIVVPNGDNSVPPDETRKPEWYDGIYKYLKTIGLKEI</sequence>
<dbReference type="SUPFAM" id="SSF52540">
    <property type="entry name" value="P-loop containing nucleoside triphosphate hydrolases"/>
    <property type="match status" value="1"/>
</dbReference>
<dbReference type="EMBL" id="AP035788">
    <property type="protein sequence ID" value="BFO78659.1"/>
    <property type="molecule type" value="Genomic_DNA"/>
</dbReference>
<feature type="region of interest" description="Disordered" evidence="1">
    <location>
        <begin position="301"/>
        <end position="322"/>
    </location>
</feature>
<dbReference type="AlphaFoldDB" id="A0AB33JAJ2"/>
<accession>A0AB33JAJ2</accession>
<feature type="compositionally biased region" description="Basic and acidic residues" evidence="1">
    <location>
        <begin position="301"/>
        <end position="311"/>
    </location>
</feature>
<evidence type="ECO:0000259" key="2">
    <source>
        <dbReference type="Pfam" id="PF09848"/>
    </source>
</evidence>